<keyword evidence="1" id="KW-0812">Transmembrane</keyword>
<evidence type="ECO:0000313" key="2">
    <source>
        <dbReference type="EMBL" id="AWT27066.1"/>
    </source>
</evidence>
<keyword evidence="1" id="KW-0472">Membrane</keyword>
<keyword evidence="1" id="KW-1133">Transmembrane helix</keyword>
<gene>
    <name evidence="2" type="ORF">Csp1_23160</name>
</gene>
<proteinExistence type="predicted"/>
<feature type="transmembrane region" description="Helical" evidence="1">
    <location>
        <begin position="136"/>
        <end position="154"/>
    </location>
</feature>
<dbReference type="Gene3D" id="1.10.1760.20">
    <property type="match status" value="1"/>
</dbReference>
<dbReference type="STRING" id="1737425.GCA_900049755_01551"/>
<reference evidence="3" key="1">
    <citation type="submission" date="2017-11" db="EMBL/GenBank/DDBJ databases">
        <title>Otitis media/interna in a cat caused by the recently described species Corynebacterium provencense.</title>
        <authorList>
            <person name="Kittl S."/>
            <person name="Brodard I."/>
            <person name="Rychener L."/>
            <person name="Jores J."/>
            <person name="Roosje P."/>
            <person name="Gobeli Brawand S."/>
        </authorList>
    </citation>
    <scope>NUCLEOTIDE SEQUENCE [LARGE SCALE GENOMIC DNA]</scope>
    <source>
        <strain evidence="3">17KM38</strain>
    </source>
</reference>
<dbReference type="EMBL" id="CP024988">
    <property type="protein sequence ID" value="AWT27066.1"/>
    <property type="molecule type" value="Genomic_DNA"/>
</dbReference>
<dbReference type="OrthoDB" id="4427442at2"/>
<dbReference type="Proteomes" id="UP000247696">
    <property type="component" value="Chromosome"/>
</dbReference>
<dbReference type="AlphaFoldDB" id="A0A2Z3YQK5"/>
<evidence type="ECO:0000313" key="3">
    <source>
        <dbReference type="Proteomes" id="UP000247696"/>
    </source>
</evidence>
<keyword evidence="3" id="KW-1185">Reference proteome</keyword>
<feature type="transmembrane region" description="Helical" evidence="1">
    <location>
        <begin position="107"/>
        <end position="129"/>
    </location>
</feature>
<evidence type="ECO:0000256" key="1">
    <source>
        <dbReference type="SAM" id="Phobius"/>
    </source>
</evidence>
<feature type="transmembrane region" description="Helical" evidence="1">
    <location>
        <begin position="80"/>
        <end position="101"/>
    </location>
</feature>
<accession>A0A2Z3YQK5</accession>
<organism evidence="2 3">
    <name type="scientific">Corynebacterium provencense</name>
    <dbReference type="NCBI Taxonomy" id="1737425"/>
    <lineage>
        <taxon>Bacteria</taxon>
        <taxon>Bacillati</taxon>
        <taxon>Actinomycetota</taxon>
        <taxon>Actinomycetes</taxon>
        <taxon>Mycobacteriales</taxon>
        <taxon>Corynebacteriaceae</taxon>
        <taxon>Corynebacterium</taxon>
    </lineage>
</organism>
<evidence type="ECO:0008006" key="4">
    <source>
        <dbReference type="Google" id="ProtNLM"/>
    </source>
</evidence>
<name>A0A2Z3YQK5_9CORY</name>
<feature type="transmembrane region" description="Helical" evidence="1">
    <location>
        <begin position="160"/>
        <end position="178"/>
    </location>
</feature>
<feature type="transmembrane region" description="Helical" evidence="1">
    <location>
        <begin position="222"/>
        <end position="239"/>
    </location>
</feature>
<feature type="transmembrane region" description="Helical" evidence="1">
    <location>
        <begin position="46"/>
        <end position="68"/>
    </location>
</feature>
<dbReference type="RefSeq" id="WP_066586737.1">
    <property type="nucleotide sequence ID" value="NZ_CABKVS010000002.1"/>
</dbReference>
<dbReference type="KEGG" id="cpre:Csp1_23160"/>
<sequence>MRPLSRPVRHALVGTSVLLFVLTWLWLVLSQPEDSDFSTVADSRSTAVALVGFLVPTVLSLIAVVPTLPVRTLSIIPVALVLNIVVGQVVGTMGLPLPLYLDSFGTVLVAVLAGPAAGLATGGLSSLVWGAFNPTIICFAAGYAMTGFVVGLVRGLWRSSWWKVVIAGLVVGLLSGLVSAPVANFIFGGTAGTGTGLLVSAYEALGFSGTTAVFLQSWTSDPVDKVIIFMLVFVVYRALPQKTRRTFAPAADSAPAADGTTVTV</sequence>
<protein>
    <recommendedName>
        <fullName evidence="4">Glycosyl transferase family 9</fullName>
    </recommendedName>
</protein>